<dbReference type="RefSeq" id="WP_057947360.1">
    <property type="nucleotide sequence ID" value="NZ_CP067396.1"/>
</dbReference>
<dbReference type="STRING" id="69.GLE_2203"/>
<dbReference type="Proteomes" id="UP000061569">
    <property type="component" value="Chromosome"/>
</dbReference>
<dbReference type="EMBL" id="CP013140">
    <property type="protein sequence ID" value="ALN57552.1"/>
    <property type="molecule type" value="Genomic_DNA"/>
</dbReference>
<evidence type="ECO:0000313" key="1">
    <source>
        <dbReference type="EMBL" id="ALN57552.1"/>
    </source>
</evidence>
<reference evidence="1 2" key="1">
    <citation type="submission" date="2015-11" db="EMBL/GenBank/DDBJ databases">
        <title>Genome sequences of Lysobacter enzymogenes strain C3 and Lysobacter antibioticus ATCC 29479.</title>
        <authorList>
            <person name="Kobayashi D.Y."/>
        </authorList>
    </citation>
    <scope>NUCLEOTIDE SEQUENCE [LARGE SCALE GENOMIC DNA]</scope>
    <source>
        <strain evidence="1 2">C3</strain>
    </source>
</reference>
<dbReference type="OrthoDB" id="6001419at2"/>
<name>A0A0S2DGI2_LYSEN</name>
<evidence type="ECO:0000313" key="2">
    <source>
        <dbReference type="Proteomes" id="UP000061569"/>
    </source>
</evidence>
<accession>A0A0S2DGI2</accession>
<dbReference type="AlphaFoldDB" id="A0A0S2DGI2"/>
<organism evidence="1 2">
    <name type="scientific">Lysobacter enzymogenes</name>
    <dbReference type="NCBI Taxonomy" id="69"/>
    <lineage>
        <taxon>Bacteria</taxon>
        <taxon>Pseudomonadati</taxon>
        <taxon>Pseudomonadota</taxon>
        <taxon>Gammaproteobacteria</taxon>
        <taxon>Lysobacterales</taxon>
        <taxon>Lysobacteraceae</taxon>
        <taxon>Lysobacter</taxon>
    </lineage>
</organism>
<proteinExistence type="predicted"/>
<gene>
    <name evidence="1" type="ORF">GLE_2203</name>
</gene>
<dbReference type="KEGG" id="lez:GLE_2203"/>
<sequence>MKTFPCLALAAALVLASAPALAEVGNLTNTGYGPTKADAEAKAKKNLEEACTSRNGKIVQGSFKVTFDKPLTNGQHYVDATMQCDIP</sequence>
<protein>
    <submittedName>
        <fullName evidence="1">Uncharacterized protein</fullName>
    </submittedName>
</protein>
<dbReference type="PATRIC" id="fig|69.6.peg.2165"/>